<dbReference type="SUPFAM" id="SSF55729">
    <property type="entry name" value="Acyl-CoA N-acyltransferases (Nat)"/>
    <property type="match status" value="1"/>
</dbReference>
<dbReference type="GO" id="GO:1990189">
    <property type="term" value="F:protein N-terminal-serine acetyltransferase activity"/>
    <property type="evidence" value="ECO:0007669"/>
    <property type="project" value="TreeGrafter"/>
</dbReference>
<dbReference type="AlphaFoldDB" id="A0A0B5EUS8"/>
<dbReference type="Pfam" id="PF13302">
    <property type="entry name" value="Acetyltransf_3"/>
    <property type="match status" value="1"/>
</dbReference>
<gene>
    <name evidence="2" type="ORF">SLNWT_5153</name>
</gene>
<feature type="domain" description="N-acetyltransferase" evidence="1">
    <location>
        <begin position="10"/>
        <end position="171"/>
    </location>
</feature>
<dbReference type="KEGG" id="sals:SLNWT_5153"/>
<dbReference type="EMBL" id="CP010519">
    <property type="protein sequence ID" value="AJE85529.1"/>
    <property type="molecule type" value="Genomic_DNA"/>
</dbReference>
<organism evidence="2 3">
    <name type="scientific">Streptomyces albus (strain ATCC 21838 / DSM 41398 / FERM P-419 / JCM 4703 / NBRC 107858)</name>
    <dbReference type="NCBI Taxonomy" id="1081613"/>
    <lineage>
        <taxon>Bacteria</taxon>
        <taxon>Bacillati</taxon>
        <taxon>Actinomycetota</taxon>
        <taxon>Actinomycetes</taxon>
        <taxon>Kitasatosporales</taxon>
        <taxon>Streptomycetaceae</taxon>
        <taxon>Streptomyces</taxon>
    </lineage>
</organism>
<evidence type="ECO:0000313" key="3">
    <source>
        <dbReference type="Proteomes" id="UP000031523"/>
    </source>
</evidence>
<proteinExistence type="predicted"/>
<dbReference type="InterPro" id="IPR016181">
    <property type="entry name" value="Acyl_CoA_acyltransferase"/>
</dbReference>
<sequence length="184" mass="20703">MYAVPLAEDAALRPLEPWQAEEFLAHMDRARPHTDPWIPWASRSTDLDSARATLQDYADKQAADTGRLYGIWRAGTLVGGVMFVHFDTRLGNCEIGVWTEPAGEGHGLITAAVRHLIDYAFAERGMHRVEWFSSTRNARSRAVAQRVGMQLDGTLREYFPNRGFRHDKEVWSLLAPEWPGAAAV</sequence>
<dbReference type="Gene3D" id="3.40.630.30">
    <property type="match status" value="1"/>
</dbReference>
<evidence type="ECO:0000313" key="2">
    <source>
        <dbReference type="EMBL" id="AJE85529.1"/>
    </source>
</evidence>
<dbReference type="PANTHER" id="PTHR43441:SF10">
    <property type="entry name" value="ACETYLTRANSFERASE"/>
    <property type="match status" value="1"/>
</dbReference>
<dbReference type="InterPro" id="IPR051908">
    <property type="entry name" value="Ribosomal_N-acetyltransferase"/>
</dbReference>
<protein>
    <submittedName>
        <fullName evidence="2">Acetyltransferase</fullName>
    </submittedName>
</protein>
<evidence type="ECO:0000259" key="1">
    <source>
        <dbReference type="PROSITE" id="PS51186"/>
    </source>
</evidence>
<dbReference type="GO" id="GO:0008999">
    <property type="term" value="F:protein-N-terminal-alanine acetyltransferase activity"/>
    <property type="evidence" value="ECO:0007669"/>
    <property type="project" value="TreeGrafter"/>
</dbReference>
<dbReference type="GO" id="GO:0005737">
    <property type="term" value="C:cytoplasm"/>
    <property type="evidence" value="ECO:0007669"/>
    <property type="project" value="TreeGrafter"/>
</dbReference>
<dbReference type="InterPro" id="IPR000182">
    <property type="entry name" value="GNAT_dom"/>
</dbReference>
<keyword evidence="3" id="KW-1185">Reference proteome</keyword>
<accession>A0A0B5EUS8</accession>
<reference evidence="2 3" key="1">
    <citation type="submission" date="2015-01" db="EMBL/GenBank/DDBJ databases">
        <title>Enhanced salinomycin production by adjusting the supply of polyketide extender units in Streptomyce albus DSM 41398.</title>
        <authorList>
            <person name="Lu C."/>
        </authorList>
    </citation>
    <scope>NUCLEOTIDE SEQUENCE [LARGE SCALE GENOMIC DNA]</scope>
    <source>
        <strain evidence="3">ATCC 21838 / DSM 41398 / FERM P-419 / JCM 4703 / NBRC 107858</strain>
    </source>
</reference>
<dbReference type="Proteomes" id="UP000031523">
    <property type="component" value="Chromosome"/>
</dbReference>
<name>A0A0B5EUS8_STRA4</name>
<dbReference type="FunFam" id="3.40.630.30:FF:000182">
    <property type="entry name" value="Putative acetyltransferase"/>
    <property type="match status" value="1"/>
</dbReference>
<dbReference type="PANTHER" id="PTHR43441">
    <property type="entry name" value="RIBOSOMAL-PROTEIN-SERINE ACETYLTRANSFERASE"/>
    <property type="match status" value="1"/>
</dbReference>
<keyword evidence="2" id="KW-0808">Transferase</keyword>
<dbReference type="PROSITE" id="PS51186">
    <property type="entry name" value="GNAT"/>
    <property type="match status" value="1"/>
</dbReference>